<dbReference type="InterPro" id="IPR034660">
    <property type="entry name" value="DinB/YfiT-like"/>
</dbReference>
<dbReference type="InterPro" id="IPR024344">
    <property type="entry name" value="MDMPI_metal-binding"/>
</dbReference>
<dbReference type="NCBIfam" id="TIGR03083">
    <property type="entry name" value="maleylpyruvate isomerase family mycothiol-dependent enzyme"/>
    <property type="match status" value="1"/>
</dbReference>
<name>A0A841BIB3_9ACTN</name>
<keyword evidence="3" id="KW-1185">Reference proteome</keyword>
<dbReference type="Gene3D" id="1.20.120.450">
    <property type="entry name" value="dinb family like domain"/>
    <property type="match status" value="1"/>
</dbReference>
<evidence type="ECO:0000313" key="3">
    <source>
        <dbReference type="Proteomes" id="UP000587527"/>
    </source>
</evidence>
<dbReference type="Pfam" id="PF11716">
    <property type="entry name" value="MDMPI_N"/>
    <property type="match status" value="1"/>
</dbReference>
<accession>A0A841BIB3</accession>
<evidence type="ECO:0000313" key="2">
    <source>
        <dbReference type="EMBL" id="MBB5866803.1"/>
    </source>
</evidence>
<dbReference type="RefSeq" id="WP_184830869.1">
    <property type="nucleotide sequence ID" value="NZ_JACHMN010000001.1"/>
</dbReference>
<dbReference type="NCBIfam" id="TIGR03086">
    <property type="entry name" value="TIGR03086 family metal-binding protein"/>
    <property type="match status" value="1"/>
</dbReference>
<dbReference type="GO" id="GO:0046872">
    <property type="term" value="F:metal ion binding"/>
    <property type="evidence" value="ECO:0007669"/>
    <property type="project" value="InterPro"/>
</dbReference>
<feature type="domain" description="Mycothiol-dependent maleylpyruvate isomerase metal-binding" evidence="1">
    <location>
        <begin position="11"/>
        <end position="130"/>
    </location>
</feature>
<comment type="caution">
    <text evidence="2">The sequence shown here is derived from an EMBL/GenBank/DDBJ whole genome shotgun (WGS) entry which is preliminary data.</text>
</comment>
<organism evidence="2 3">
    <name type="scientific">Allocatelliglobosispora scoriae</name>
    <dbReference type="NCBI Taxonomy" id="643052"/>
    <lineage>
        <taxon>Bacteria</taxon>
        <taxon>Bacillati</taxon>
        <taxon>Actinomycetota</taxon>
        <taxon>Actinomycetes</taxon>
        <taxon>Micromonosporales</taxon>
        <taxon>Micromonosporaceae</taxon>
        <taxon>Allocatelliglobosispora</taxon>
    </lineage>
</organism>
<dbReference type="Proteomes" id="UP000587527">
    <property type="component" value="Unassembled WGS sequence"/>
</dbReference>
<dbReference type="SUPFAM" id="SSF109854">
    <property type="entry name" value="DinB/YfiT-like putative metalloenzymes"/>
    <property type="match status" value="1"/>
</dbReference>
<gene>
    <name evidence="2" type="ORF">F4553_000182</name>
</gene>
<reference evidence="2 3" key="1">
    <citation type="submission" date="2020-08" db="EMBL/GenBank/DDBJ databases">
        <title>Sequencing the genomes of 1000 actinobacteria strains.</title>
        <authorList>
            <person name="Klenk H.-P."/>
        </authorList>
    </citation>
    <scope>NUCLEOTIDE SEQUENCE [LARGE SCALE GENOMIC DNA]</scope>
    <source>
        <strain evidence="2 3">DSM 45362</strain>
    </source>
</reference>
<sequence length="198" mass="21008">MITSDPIDLLARSLDQVAGLLAAVRTDQESLPTPCRSWTVAQLGDHLIADLDRFLVTAQGGRPDWSADAPEVLTDRAAAFRDGAADLLAAWRQAGDLTGTITLPGLGEVPARFPVDQQVAEFAMHAWDLARATGQPVALDPEIGQASFDWVSATLKPQFRGDEADGKAFGPETPVAVDAPIYDRLAGVSGRDPAFMAS</sequence>
<dbReference type="InterPro" id="IPR017520">
    <property type="entry name" value="CHP03086"/>
</dbReference>
<dbReference type="EMBL" id="JACHMN010000001">
    <property type="protein sequence ID" value="MBB5866803.1"/>
    <property type="molecule type" value="Genomic_DNA"/>
</dbReference>
<evidence type="ECO:0000259" key="1">
    <source>
        <dbReference type="Pfam" id="PF11716"/>
    </source>
</evidence>
<dbReference type="InterPro" id="IPR017517">
    <property type="entry name" value="Maleyloyr_isom"/>
</dbReference>
<protein>
    <submittedName>
        <fullName evidence="2">Uncharacterized protein (TIGR03086 family)</fullName>
    </submittedName>
</protein>
<proteinExistence type="predicted"/>
<dbReference type="AlphaFoldDB" id="A0A841BIB3"/>